<comment type="caution">
    <text evidence="2">The sequence shown here is derived from an EMBL/GenBank/DDBJ whole genome shotgun (WGS) entry which is preliminary data.</text>
</comment>
<evidence type="ECO:0000256" key="1">
    <source>
        <dbReference type="SAM" id="Phobius"/>
    </source>
</evidence>
<evidence type="ECO:0000313" key="2">
    <source>
        <dbReference type="EMBL" id="PYE74348.1"/>
    </source>
</evidence>
<dbReference type="OrthoDB" id="9827437at2"/>
<dbReference type="AlphaFoldDB" id="A0A318SJ16"/>
<dbReference type="EMBL" id="QJTC01000025">
    <property type="protein sequence ID" value="PYE74348.1"/>
    <property type="molecule type" value="Genomic_DNA"/>
</dbReference>
<keyword evidence="3" id="KW-1185">Reference proteome</keyword>
<dbReference type="Proteomes" id="UP000247540">
    <property type="component" value="Unassembled WGS sequence"/>
</dbReference>
<dbReference type="RefSeq" id="WP_110466640.1">
    <property type="nucleotide sequence ID" value="NZ_QJTC01000025.1"/>
</dbReference>
<organism evidence="2 3">
    <name type="scientific">Xylophilus ampelinus</name>
    <dbReference type="NCBI Taxonomy" id="54067"/>
    <lineage>
        <taxon>Bacteria</taxon>
        <taxon>Pseudomonadati</taxon>
        <taxon>Pseudomonadota</taxon>
        <taxon>Betaproteobacteria</taxon>
        <taxon>Burkholderiales</taxon>
        <taxon>Xylophilus</taxon>
    </lineage>
</organism>
<sequence>MAPPAPAPLPRRVLFVGLAKLGACVVLPSAAVGLLYARESRTSTALAADAVRAGPVPEGVRFGIDHRFLQGGGRSYRIRGWIEGPGIPSARAARLQILLVAPGTGAARLLQTRMPLGAPLPGEPGENHSAPARTFEAAVRRRRTSDRGFTRIYLRFERDGTVHTFDTGLSLQDHG</sequence>
<reference evidence="2 3" key="1">
    <citation type="submission" date="2018-06" db="EMBL/GenBank/DDBJ databases">
        <title>Genomic Encyclopedia of Type Strains, Phase III (KMG-III): the genomes of soil and plant-associated and newly described type strains.</title>
        <authorList>
            <person name="Whitman W."/>
        </authorList>
    </citation>
    <scope>NUCLEOTIDE SEQUENCE [LARGE SCALE GENOMIC DNA]</scope>
    <source>
        <strain evidence="2 3">CECT 7646</strain>
    </source>
</reference>
<accession>A0A318SJ16</accession>
<protein>
    <submittedName>
        <fullName evidence="2">Uncharacterized protein</fullName>
    </submittedName>
</protein>
<proteinExistence type="predicted"/>
<keyword evidence="1" id="KW-0812">Transmembrane</keyword>
<gene>
    <name evidence="2" type="ORF">DFQ15_12521</name>
</gene>
<name>A0A318SJ16_9BURK</name>
<feature type="transmembrane region" description="Helical" evidence="1">
    <location>
        <begin position="12"/>
        <end position="37"/>
    </location>
</feature>
<evidence type="ECO:0000313" key="3">
    <source>
        <dbReference type="Proteomes" id="UP000247540"/>
    </source>
</evidence>
<keyword evidence="1" id="KW-0472">Membrane</keyword>
<keyword evidence="1" id="KW-1133">Transmembrane helix</keyword>